<proteinExistence type="predicted"/>
<keyword evidence="4" id="KW-1185">Reference proteome</keyword>
<gene>
    <name evidence="3" type="ORF">BRYFOR_05385</name>
</gene>
<dbReference type="Proteomes" id="UP000005561">
    <property type="component" value="Unassembled WGS sequence"/>
</dbReference>
<evidence type="ECO:0000313" key="4">
    <source>
        <dbReference type="Proteomes" id="UP000005561"/>
    </source>
</evidence>
<reference evidence="3" key="1">
    <citation type="submission" date="2009-07" db="EMBL/GenBank/DDBJ databases">
        <authorList>
            <person name="Weinstock G."/>
            <person name="Sodergren E."/>
            <person name="Clifton S."/>
            <person name="Fulton L."/>
            <person name="Fulton B."/>
            <person name="Courtney L."/>
            <person name="Fronick C."/>
            <person name="Harrison M."/>
            <person name="Strong C."/>
            <person name="Farmer C."/>
            <person name="Delahaunty K."/>
            <person name="Markovic C."/>
            <person name="Hall O."/>
            <person name="Minx P."/>
            <person name="Tomlinson C."/>
            <person name="Mitreva M."/>
            <person name="Nelson J."/>
            <person name="Hou S."/>
            <person name="Wollam A."/>
            <person name="Pepin K.H."/>
            <person name="Johnson M."/>
            <person name="Bhonagiri V."/>
            <person name="Nash W.E."/>
            <person name="Warren W."/>
            <person name="Chinwalla A."/>
            <person name="Mardis E.R."/>
            <person name="Wilson R.K."/>
        </authorList>
    </citation>
    <scope>NUCLEOTIDE SEQUENCE [LARGE SCALE GENOMIC DNA]</scope>
    <source>
        <strain evidence="3">DSM 14469</strain>
    </source>
</reference>
<dbReference type="PROSITE" id="PS51257">
    <property type="entry name" value="PROKAR_LIPOPROTEIN"/>
    <property type="match status" value="1"/>
</dbReference>
<sequence length="233" mass="26857">MLKKIIEIILVPVTMLFLISAAVYLTLACRPLYYFDIQYLEIAEESGYSEAEIRENYDVLIDYNLSPRQDKLEFPTLPMSREGEIHFREVKAIFQLFLWALVVSIPVLIIAGIWFYRNKWEPVFLKWAGMLTPLFILLVGLLIAADWDRAFVLFHELVFRNDYWLFDPATDPVITILPDTYFLHCAVLILVLIAAGSAISVFIWKKCAKAAGGRHGRLPKTRRKGSGRNEKTL</sequence>
<protein>
    <recommendedName>
        <fullName evidence="5">TIGR01906 family protein</fullName>
    </recommendedName>
</protein>
<evidence type="ECO:0000256" key="2">
    <source>
        <dbReference type="SAM" id="Phobius"/>
    </source>
</evidence>
<feature type="region of interest" description="Disordered" evidence="1">
    <location>
        <begin position="213"/>
        <end position="233"/>
    </location>
</feature>
<keyword evidence="2" id="KW-0472">Membrane</keyword>
<organism evidence="3 4">
    <name type="scientific">Marvinbryantia formatexigens DSM 14469</name>
    <dbReference type="NCBI Taxonomy" id="478749"/>
    <lineage>
        <taxon>Bacteria</taxon>
        <taxon>Bacillati</taxon>
        <taxon>Bacillota</taxon>
        <taxon>Clostridia</taxon>
        <taxon>Lachnospirales</taxon>
        <taxon>Lachnospiraceae</taxon>
        <taxon>Marvinbryantia</taxon>
    </lineage>
</organism>
<dbReference type="RefSeq" id="WP_006860187.1">
    <property type="nucleotide sequence ID" value="NZ_ACCL02000002.1"/>
</dbReference>
<dbReference type="EMBL" id="ACCL02000002">
    <property type="protein sequence ID" value="EET62352.1"/>
    <property type="molecule type" value="Genomic_DNA"/>
</dbReference>
<feature type="transmembrane region" description="Helical" evidence="2">
    <location>
        <begin position="123"/>
        <end position="145"/>
    </location>
</feature>
<dbReference type="NCBIfam" id="TIGR01906">
    <property type="entry name" value="integ_TIGR01906"/>
    <property type="match status" value="1"/>
</dbReference>
<dbReference type="InterPro" id="IPR010178">
    <property type="entry name" value="Lit"/>
</dbReference>
<dbReference type="Pfam" id="PF07314">
    <property type="entry name" value="Lit"/>
    <property type="match status" value="1"/>
</dbReference>
<keyword evidence="2" id="KW-1133">Transmembrane helix</keyword>
<dbReference type="AlphaFoldDB" id="C6L9U5"/>
<name>C6L9U5_9FIRM</name>
<dbReference type="eggNOG" id="COG4478">
    <property type="taxonomic scope" value="Bacteria"/>
</dbReference>
<evidence type="ECO:0000256" key="1">
    <source>
        <dbReference type="SAM" id="MobiDB-lite"/>
    </source>
</evidence>
<accession>C6L9U5</accession>
<evidence type="ECO:0000313" key="3">
    <source>
        <dbReference type="EMBL" id="EET62352.1"/>
    </source>
</evidence>
<feature type="compositionally biased region" description="Basic residues" evidence="1">
    <location>
        <begin position="213"/>
        <end position="226"/>
    </location>
</feature>
<feature type="transmembrane region" description="Helical" evidence="2">
    <location>
        <begin position="181"/>
        <end position="204"/>
    </location>
</feature>
<dbReference type="STRING" id="168384.SAMN05660368_03577"/>
<comment type="caution">
    <text evidence="3">The sequence shown here is derived from an EMBL/GenBank/DDBJ whole genome shotgun (WGS) entry which is preliminary data.</text>
</comment>
<evidence type="ECO:0008006" key="5">
    <source>
        <dbReference type="Google" id="ProtNLM"/>
    </source>
</evidence>
<keyword evidence="2" id="KW-0812">Transmembrane</keyword>
<feature type="transmembrane region" description="Helical" evidence="2">
    <location>
        <begin position="7"/>
        <end position="27"/>
    </location>
</feature>
<feature type="transmembrane region" description="Helical" evidence="2">
    <location>
        <begin position="96"/>
        <end position="116"/>
    </location>
</feature>